<protein>
    <submittedName>
        <fullName evidence="4">L-histidine N(Alpha)-methyltransferase</fullName>
        <ecNumber evidence="4">2.1.1.44</ecNumber>
    </submittedName>
</protein>
<accession>A0ABY4SLQ4</accession>
<organism evidence="4 5">
    <name type="scientific">Aquincola tertiaricarbonis</name>
    <dbReference type="NCBI Taxonomy" id="391953"/>
    <lineage>
        <taxon>Bacteria</taxon>
        <taxon>Pseudomonadati</taxon>
        <taxon>Pseudomonadota</taxon>
        <taxon>Betaproteobacteria</taxon>
        <taxon>Burkholderiales</taxon>
        <taxon>Sphaerotilaceae</taxon>
        <taxon>Aquincola</taxon>
    </lineage>
</organism>
<keyword evidence="2 4" id="KW-0808">Transferase</keyword>
<dbReference type="GO" id="GO:0032259">
    <property type="term" value="P:methylation"/>
    <property type="evidence" value="ECO:0007669"/>
    <property type="project" value="UniProtKB-KW"/>
</dbReference>
<dbReference type="InterPro" id="IPR017804">
    <property type="entry name" value="MeTrfase_EgtD-like"/>
</dbReference>
<dbReference type="SUPFAM" id="SSF53335">
    <property type="entry name" value="S-adenosyl-L-methionine-dependent methyltransferases"/>
    <property type="match status" value="1"/>
</dbReference>
<evidence type="ECO:0000256" key="2">
    <source>
        <dbReference type="ARBA" id="ARBA00022679"/>
    </source>
</evidence>
<dbReference type="RefSeq" id="WP_250200243.1">
    <property type="nucleotide sequence ID" value="NZ_CP097638.1"/>
</dbReference>
<dbReference type="Pfam" id="PF10017">
    <property type="entry name" value="Methyltransf_33"/>
    <property type="match status" value="1"/>
</dbReference>
<name>A0ABY4SLQ4_AQUTE</name>
<dbReference type="PIRSF" id="PIRSF018005">
    <property type="entry name" value="UCP018005"/>
    <property type="match status" value="1"/>
</dbReference>
<keyword evidence="4" id="KW-0614">Plasmid</keyword>
<evidence type="ECO:0000313" key="5">
    <source>
        <dbReference type="Proteomes" id="UP001056201"/>
    </source>
</evidence>
<dbReference type="EC" id="2.1.1.44" evidence="4"/>
<dbReference type="PANTHER" id="PTHR43397">
    <property type="entry name" value="ERGOTHIONEINE BIOSYNTHESIS PROTEIN 1"/>
    <property type="match status" value="1"/>
</dbReference>
<keyword evidence="1 4" id="KW-0489">Methyltransferase</keyword>
<evidence type="ECO:0000256" key="1">
    <source>
        <dbReference type="ARBA" id="ARBA00022603"/>
    </source>
</evidence>
<dbReference type="PANTHER" id="PTHR43397:SF1">
    <property type="entry name" value="ERGOTHIONEINE BIOSYNTHESIS PROTEIN 1"/>
    <property type="match status" value="1"/>
</dbReference>
<sequence>MQHDPALAKHVLLGLSAAQKALSSAWFYDDEGSRLFQRIMALPEYYLTRVEHQLLRDRADELARWIDPQRKPLDLIDLGSGDGEKTLSLCRSLHDRDVDCVYRPMDVSQHALAALSQRFEQHLPRLALEPLLGDYFEHWPLVRSERRQVAMLLGSNLGNLDEPRAVALLRSLHARLREGDMLLLGLDLAKDPRTVLAAYNDKQGVTAAFNLNLLRRLNRELGMDFDLARFSHYASYCPLEHVARSFLVSETEQAVSSRVLERTFTFNAGEAIYTEQSQKYTPEMIRELAAASGFALNSLITDDRRWYALAVLHWVA</sequence>
<dbReference type="InterPro" id="IPR035094">
    <property type="entry name" value="EgtD"/>
</dbReference>
<dbReference type="GO" id="GO:0052706">
    <property type="term" value="F:L-histidine N(alpha)-methyltransferase activity"/>
    <property type="evidence" value="ECO:0007669"/>
    <property type="project" value="UniProtKB-EC"/>
</dbReference>
<dbReference type="InterPro" id="IPR051128">
    <property type="entry name" value="EgtD_Methyltrsf_superfamily"/>
</dbReference>
<dbReference type="Proteomes" id="UP001056201">
    <property type="component" value="Plasmid B"/>
</dbReference>
<dbReference type="EMBL" id="CP097638">
    <property type="protein sequence ID" value="URI12074.1"/>
    <property type="molecule type" value="Genomic_DNA"/>
</dbReference>
<evidence type="ECO:0000313" key="4">
    <source>
        <dbReference type="EMBL" id="URI12074.1"/>
    </source>
</evidence>
<dbReference type="InterPro" id="IPR029063">
    <property type="entry name" value="SAM-dependent_MTases_sf"/>
</dbReference>
<dbReference type="Gene3D" id="3.40.50.150">
    <property type="entry name" value="Vaccinia Virus protein VP39"/>
    <property type="match status" value="1"/>
</dbReference>
<proteinExistence type="predicted"/>
<dbReference type="NCBIfam" id="TIGR03438">
    <property type="entry name" value="egtD_ergothio"/>
    <property type="match status" value="1"/>
</dbReference>
<evidence type="ECO:0000259" key="3">
    <source>
        <dbReference type="Pfam" id="PF10017"/>
    </source>
</evidence>
<geneLocation type="plasmid" evidence="4 5">
    <name>B</name>
</geneLocation>
<feature type="domain" description="Histidine-specific methyltransferase SAM-dependent" evidence="3">
    <location>
        <begin position="8"/>
        <end position="312"/>
    </location>
</feature>
<gene>
    <name evidence="4" type="primary">egtD</name>
    <name evidence="4" type="ORF">MW290_32425</name>
</gene>
<dbReference type="InterPro" id="IPR019257">
    <property type="entry name" value="MeTrfase_dom"/>
</dbReference>
<reference evidence="4" key="1">
    <citation type="submission" date="2022-05" db="EMBL/GenBank/DDBJ databases">
        <title>An RpoN-dependent PEP-CTERM gene is involved in floc formation of an Aquincola tertiaricarbonis strain.</title>
        <authorList>
            <person name="Qiu D."/>
            <person name="Xia M."/>
        </authorList>
    </citation>
    <scope>NUCLEOTIDE SEQUENCE</scope>
    <source>
        <strain evidence="4">RN12</strain>
        <plasmid evidence="4">B</plasmid>
    </source>
</reference>
<keyword evidence="5" id="KW-1185">Reference proteome</keyword>